<dbReference type="HAMAP" id="MF_00061">
    <property type="entry name" value="IspE"/>
    <property type="match status" value="1"/>
</dbReference>
<comment type="function">
    <text evidence="9">Catalyzes the phosphorylation of the position 2 hydroxy group of 4-diphosphocytidyl-2C-methyl-D-erythritol.</text>
</comment>
<evidence type="ECO:0000256" key="1">
    <source>
        <dbReference type="ARBA" id="ARBA00009684"/>
    </source>
</evidence>
<dbReference type="GO" id="GO:0005524">
    <property type="term" value="F:ATP binding"/>
    <property type="evidence" value="ECO:0007669"/>
    <property type="project" value="UniProtKB-UniRule"/>
</dbReference>
<evidence type="ECO:0000256" key="4">
    <source>
        <dbReference type="ARBA" id="ARBA00022679"/>
    </source>
</evidence>
<protein>
    <recommendedName>
        <fullName evidence="3 9">4-diphosphocytidyl-2-C-methyl-D-erythritol kinase</fullName>
        <shortName evidence="9">CMK</shortName>
        <ecNumber evidence="2 9">2.7.1.148</ecNumber>
    </recommendedName>
    <alternativeName>
        <fullName evidence="8 9">4-(cytidine-5'-diphospho)-2-C-methyl-D-erythritol kinase</fullName>
    </alternativeName>
</protein>
<reference evidence="12" key="1">
    <citation type="journal article" date="2014" name="Int. J. Syst. Evol. Microbiol.">
        <title>Complete genome sequence of Corynebacterium casei LMG S-19264T (=DSM 44701T), isolated from a smear-ripened cheese.</title>
        <authorList>
            <consortium name="US DOE Joint Genome Institute (JGI-PGF)"/>
            <person name="Walter F."/>
            <person name="Albersmeier A."/>
            <person name="Kalinowski J."/>
            <person name="Ruckert C."/>
        </authorList>
    </citation>
    <scope>NUCLEOTIDE SEQUENCE</scope>
    <source>
        <strain evidence="12">CGMCC 1.16067</strain>
    </source>
</reference>
<evidence type="ECO:0000313" key="13">
    <source>
        <dbReference type="Proteomes" id="UP000649179"/>
    </source>
</evidence>
<dbReference type="InterPro" id="IPR020568">
    <property type="entry name" value="Ribosomal_Su5_D2-typ_SF"/>
</dbReference>
<name>A0A917F856_9ACTN</name>
<feature type="active site" evidence="9">
    <location>
        <position position="141"/>
    </location>
</feature>
<proteinExistence type="inferred from homology"/>
<dbReference type="InterPro" id="IPR013750">
    <property type="entry name" value="GHMP_kinase_C_dom"/>
</dbReference>
<feature type="binding site" evidence="9">
    <location>
        <begin position="99"/>
        <end position="109"/>
    </location>
    <ligand>
        <name>ATP</name>
        <dbReference type="ChEBI" id="CHEBI:30616"/>
    </ligand>
</feature>
<dbReference type="SUPFAM" id="SSF54211">
    <property type="entry name" value="Ribosomal protein S5 domain 2-like"/>
    <property type="match status" value="1"/>
</dbReference>
<dbReference type="Pfam" id="PF00288">
    <property type="entry name" value="GHMP_kinases_N"/>
    <property type="match status" value="1"/>
</dbReference>
<dbReference type="InterPro" id="IPR006204">
    <property type="entry name" value="GHMP_kinase_N_dom"/>
</dbReference>
<keyword evidence="5 9" id="KW-0547">Nucleotide-binding</keyword>
<dbReference type="EC" id="2.7.1.148" evidence="2 9"/>
<evidence type="ECO:0000256" key="8">
    <source>
        <dbReference type="ARBA" id="ARBA00032554"/>
    </source>
</evidence>
<feature type="domain" description="GHMP kinase C-terminal" evidence="11">
    <location>
        <begin position="205"/>
        <end position="282"/>
    </location>
</feature>
<gene>
    <name evidence="9 12" type="primary">ispE</name>
    <name evidence="12" type="ORF">GCM10011519_28110</name>
</gene>
<keyword evidence="13" id="KW-1185">Reference proteome</keyword>
<dbReference type="GO" id="GO:0016114">
    <property type="term" value="P:terpenoid biosynthetic process"/>
    <property type="evidence" value="ECO:0007669"/>
    <property type="project" value="UniProtKB-UniRule"/>
</dbReference>
<dbReference type="Gene3D" id="3.30.70.890">
    <property type="entry name" value="GHMP kinase, C-terminal domain"/>
    <property type="match status" value="1"/>
</dbReference>
<dbReference type="NCBIfam" id="NF002870">
    <property type="entry name" value="PRK03188.1"/>
    <property type="match status" value="1"/>
</dbReference>
<evidence type="ECO:0000256" key="3">
    <source>
        <dbReference type="ARBA" id="ARBA00017473"/>
    </source>
</evidence>
<dbReference type="InterPro" id="IPR004424">
    <property type="entry name" value="IspE"/>
</dbReference>
<dbReference type="Gene3D" id="3.30.230.10">
    <property type="match status" value="1"/>
</dbReference>
<evidence type="ECO:0000259" key="11">
    <source>
        <dbReference type="Pfam" id="PF08544"/>
    </source>
</evidence>
<evidence type="ECO:0000256" key="6">
    <source>
        <dbReference type="ARBA" id="ARBA00022777"/>
    </source>
</evidence>
<feature type="active site" evidence="9">
    <location>
        <position position="11"/>
    </location>
</feature>
<dbReference type="Pfam" id="PF08544">
    <property type="entry name" value="GHMP_kinases_C"/>
    <property type="match status" value="1"/>
</dbReference>
<evidence type="ECO:0000256" key="9">
    <source>
        <dbReference type="HAMAP-Rule" id="MF_00061"/>
    </source>
</evidence>
<dbReference type="NCBIfam" id="TIGR00154">
    <property type="entry name" value="ispE"/>
    <property type="match status" value="1"/>
</dbReference>
<dbReference type="PIRSF" id="PIRSF010376">
    <property type="entry name" value="IspE"/>
    <property type="match status" value="1"/>
</dbReference>
<feature type="domain" description="GHMP kinase N-terminal" evidence="10">
    <location>
        <begin position="71"/>
        <end position="149"/>
    </location>
</feature>
<evidence type="ECO:0000256" key="7">
    <source>
        <dbReference type="ARBA" id="ARBA00022840"/>
    </source>
</evidence>
<comment type="caution">
    <text evidence="12">The sequence shown here is derived from an EMBL/GenBank/DDBJ whole genome shotgun (WGS) entry which is preliminary data.</text>
</comment>
<comment type="catalytic activity">
    <reaction evidence="9">
        <text>4-CDP-2-C-methyl-D-erythritol + ATP = 4-CDP-2-C-methyl-D-erythritol 2-phosphate + ADP + H(+)</text>
        <dbReference type="Rhea" id="RHEA:18437"/>
        <dbReference type="ChEBI" id="CHEBI:15378"/>
        <dbReference type="ChEBI" id="CHEBI:30616"/>
        <dbReference type="ChEBI" id="CHEBI:57823"/>
        <dbReference type="ChEBI" id="CHEBI:57919"/>
        <dbReference type="ChEBI" id="CHEBI:456216"/>
        <dbReference type="EC" id="2.7.1.148"/>
    </reaction>
</comment>
<comment type="pathway">
    <text evidence="9">Isoprenoid biosynthesis; isopentenyl diphosphate biosynthesis via DXP pathway; isopentenyl diphosphate from 1-deoxy-D-xylulose 5-phosphate: step 3/6.</text>
</comment>
<organism evidence="12 13">
    <name type="scientific">Marmoricola endophyticus</name>
    <dbReference type="NCBI Taxonomy" id="2040280"/>
    <lineage>
        <taxon>Bacteria</taxon>
        <taxon>Bacillati</taxon>
        <taxon>Actinomycetota</taxon>
        <taxon>Actinomycetes</taxon>
        <taxon>Propionibacteriales</taxon>
        <taxon>Nocardioidaceae</taxon>
        <taxon>Marmoricola</taxon>
    </lineage>
</organism>
<keyword evidence="6 9" id="KW-0418">Kinase</keyword>
<dbReference type="PANTHER" id="PTHR43527:SF2">
    <property type="entry name" value="4-DIPHOSPHOCYTIDYL-2-C-METHYL-D-ERYTHRITOL KINASE, CHLOROPLASTIC"/>
    <property type="match status" value="1"/>
</dbReference>
<dbReference type="EMBL" id="BMKQ01000001">
    <property type="protein sequence ID" value="GGF52535.1"/>
    <property type="molecule type" value="Genomic_DNA"/>
</dbReference>
<comment type="similarity">
    <text evidence="1 9">Belongs to the GHMP kinase family. IspE subfamily.</text>
</comment>
<dbReference type="RefSeq" id="WP_188780337.1">
    <property type="nucleotide sequence ID" value="NZ_BMKQ01000001.1"/>
</dbReference>
<evidence type="ECO:0000259" key="10">
    <source>
        <dbReference type="Pfam" id="PF00288"/>
    </source>
</evidence>
<dbReference type="PANTHER" id="PTHR43527">
    <property type="entry name" value="4-DIPHOSPHOCYTIDYL-2-C-METHYL-D-ERYTHRITOL KINASE, CHLOROPLASTIC"/>
    <property type="match status" value="1"/>
</dbReference>
<dbReference type="GO" id="GO:0019288">
    <property type="term" value="P:isopentenyl diphosphate biosynthetic process, methylerythritol 4-phosphate pathway"/>
    <property type="evidence" value="ECO:0007669"/>
    <property type="project" value="UniProtKB-UniRule"/>
</dbReference>
<dbReference type="GO" id="GO:0050515">
    <property type="term" value="F:4-(cytidine 5'-diphospho)-2-C-methyl-D-erythritol kinase activity"/>
    <property type="evidence" value="ECO:0007669"/>
    <property type="project" value="UniProtKB-UniRule"/>
</dbReference>
<evidence type="ECO:0000256" key="2">
    <source>
        <dbReference type="ARBA" id="ARBA00012052"/>
    </source>
</evidence>
<evidence type="ECO:0000256" key="5">
    <source>
        <dbReference type="ARBA" id="ARBA00022741"/>
    </source>
</evidence>
<dbReference type="AlphaFoldDB" id="A0A917F856"/>
<sequence>MSGLTVRAAAKINLHLGVGRVREDGFHPLATLYQAVGIYDDVTVTDAPRWDLDVRCHERIDGSEVPRGTDNVAVRAGRMLTEHHGVRRAAAIRIEKQIPVAAGLAGGSADAAATLLALDRLWQLETSDEDLLALAARLGSDVPFALVGGSATGHGRGEVVERVEDNGTWWWVAVESDIGLSTPAVYAELDRAGGGDPAPEVPEPLLAALRSGDADALAAAVGNDLAAPALQLRPDLREVLDAGVAAGALTGLLSGSGPTCLFLCRDGDHAIDVRRRLTEAGHERVQATTGPVAGAHEVSY</sequence>
<dbReference type="InterPro" id="IPR014721">
    <property type="entry name" value="Ribsml_uS5_D2-typ_fold_subgr"/>
</dbReference>
<dbReference type="Proteomes" id="UP000649179">
    <property type="component" value="Unassembled WGS sequence"/>
</dbReference>
<keyword evidence="7 9" id="KW-0067">ATP-binding</keyword>
<keyword evidence="4 9" id="KW-0808">Transferase</keyword>
<reference evidence="12" key="2">
    <citation type="submission" date="2020-09" db="EMBL/GenBank/DDBJ databases">
        <authorList>
            <person name="Sun Q."/>
            <person name="Zhou Y."/>
        </authorList>
    </citation>
    <scope>NUCLEOTIDE SEQUENCE</scope>
    <source>
        <strain evidence="12">CGMCC 1.16067</strain>
    </source>
</reference>
<keyword evidence="9" id="KW-0414">Isoprene biosynthesis</keyword>
<dbReference type="SUPFAM" id="SSF55060">
    <property type="entry name" value="GHMP Kinase, C-terminal domain"/>
    <property type="match status" value="1"/>
</dbReference>
<dbReference type="InterPro" id="IPR036554">
    <property type="entry name" value="GHMP_kinase_C_sf"/>
</dbReference>
<evidence type="ECO:0000313" key="12">
    <source>
        <dbReference type="EMBL" id="GGF52535.1"/>
    </source>
</evidence>
<accession>A0A917F856</accession>